<evidence type="ECO:0000256" key="1">
    <source>
        <dbReference type="ARBA" id="ARBA00022722"/>
    </source>
</evidence>
<dbReference type="InterPro" id="IPR012337">
    <property type="entry name" value="RNaseH-like_sf"/>
</dbReference>
<keyword evidence="5" id="KW-0269">Exonuclease</keyword>
<dbReference type="GO" id="GO:0006139">
    <property type="term" value="P:nucleobase-containing compound metabolic process"/>
    <property type="evidence" value="ECO:0007669"/>
    <property type="project" value="InterPro"/>
</dbReference>
<dbReference type="GO" id="GO:0003676">
    <property type="term" value="F:nucleic acid binding"/>
    <property type="evidence" value="ECO:0007669"/>
    <property type="project" value="InterPro"/>
</dbReference>
<dbReference type="InterPro" id="IPR051132">
    <property type="entry name" value="3-5_Exonuclease_domain"/>
</dbReference>
<evidence type="ECO:0000313" key="6">
    <source>
        <dbReference type="Proteomes" id="UP000717585"/>
    </source>
</evidence>
<dbReference type="SUPFAM" id="SSF53098">
    <property type="entry name" value="Ribonuclease H-like"/>
    <property type="match status" value="1"/>
</dbReference>
<dbReference type="GO" id="GO:0008408">
    <property type="term" value="F:3'-5' exonuclease activity"/>
    <property type="evidence" value="ECO:0007669"/>
    <property type="project" value="InterPro"/>
</dbReference>
<dbReference type="PANTHER" id="PTHR13620">
    <property type="entry name" value="3-5 EXONUCLEASE"/>
    <property type="match status" value="1"/>
</dbReference>
<dbReference type="InterPro" id="IPR002562">
    <property type="entry name" value="3'-5'_exonuclease_dom"/>
</dbReference>
<evidence type="ECO:0000256" key="3">
    <source>
        <dbReference type="SAM" id="MobiDB-lite"/>
    </source>
</evidence>
<dbReference type="CDD" id="cd06141">
    <property type="entry name" value="WRN_exo"/>
    <property type="match status" value="1"/>
</dbReference>
<protein>
    <submittedName>
        <fullName evidence="5">3'-5' exonuclease</fullName>
    </submittedName>
</protein>
<reference evidence="5" key="1">
    <citation type="submission" date="2021-05" db="EMBL/GenBank/DDBJ databases">
        <title>A free-living protist that lacks canonical eukaryotic 1 DNA replication and segregation systems.</title>
        <authorList>
            <person name="Salas-Leiva D.E."/>
            <person name="Tromer E.C."/>
            <person name="Curtis B.A."/>
            <person name="Jerlstrom-Hultqvist J."/>
            <person name="Kolisko M."/>
            <person name="Yi Z."/>
            <person name="Salas-Leiva J.S."/>
            <person name="Gallot-Lavallee L."/>
            <person name="Kops G.J.P.L."/>
            <person name="Archibald J.M."/>
            <person name="Simpson A.G.B."/>
            <person name="Roger A.J."/>
        </authorList>
    </citation>
    <scope>NUCLEOTIDE SEQUENCE</scope>
    <source>
        <strain evidence="5">BICM</strain>
    </source>
</reference>
<organism evidence="5 6">
    <name type="scientific">Carpediemonas membranifera</name>
    <dbReference type="NCBI Taxonomy" id="201153"/>
    <lineage>
        <taxon>Eukaryota</taxon>
        <taxon>Metamonada</taxon>
        <taxon>Carpediemonas-like organisms</taxon>
        <taxon>Carpediemonas</taxon>
    </lineage>
</organism>
<name>A0A8J6B3T2_9EUKA</name>
<proteinExistence type="predicted"/>
<keyword evidence="6" id="KW-1185">Reference proteome</keyword>
<dbReference type="EMBL" id="JAHDYR010000038">
    <property type="protein sequence ID" value="KAG9392342.1"/>
    <property type="molecule type" value="Genomic_DNA"/>
</dbReference>
<dbReference type="SMART" id="SM00474">
    <property type="entry name" value="35EXOc"/>
    <property type="match status" value="1"/>
</dbReference>
<dbReference type="OrthoDB" id="1920326at2759"/>
<keyword evidence="2" id="KW-0378">Hydrolase</keyword>
<dbReference type="Pfam" id="PF01612">
    <property type="entry name" value="DNA_pol_A_exo1"/>
    <property type="match status" value="1"/>
</dbReference>
<feature type="domain" description="3'-5' exonuclease" evidence="4">
    <location>
        <begin position="395"/>
        <end position="570"/>
    </location>
</feature>
<feature type="compositionally biased region" description="Basic residues" evidence="3">
    <location>
        <begin position="16"/>
        <end position="25"/>
    </location>
</feature>
<feature type="region of interest" description="Disordered" evidence="3">
    <location>
        <begin position="1"/>
        <end position="33"/>
    </location>
</feature>
<dbReference type="PANTHER" id="PTHR13620:SF104">
    <property type="entry name" value="EXONUCLEASE 3'-5' DOMAIN-CONTAINING PROTEIN 2"/>
    <property type="match status" value="1"/>
</dbReference>
<evidence type="ECO:0000259" key="4">
    <source>
        <dbReference type="SMART" id="SM00474"/>
    </source>
</evidence>
<keyword evidence="1" id="KW-0540">Nuclease</keyword>
<sequence length="570" mass="61756">MAEKVAKNGKEASRNGRGKNKKGKKPAQPQASPGFTEDAIKAMCTVLAVLPENAPVIAPVDYPFTAKACIASLPFTAVQAYIIQTGVDAYNSFMARIRHTVDVQQFLSDRDFKAPKLPADELAVLSKLVPAVAKMLKARHATRDVASIDAIAAAAVHEAAFLHGRSVTALSKLKNGANCSIMAIKGELVSEELVEDVKRCNKLMEKLIKHGKGKDPAFRLRSPTVKQIQAIEGVEEVLNLQDIEFIAQLHSDITTSKQRMVSPCIDTTAAIGAHNLKDVRFTNEESLLIGEDHEVQGKPAPLAAALNQMMRDAEALIKRQGGPGVRPLVVPTNNRCNSISATQARLRLFMSPGSVEGVQSFLALEDARRKARGLAVPQWKLDCVGAPQFRCGVPVVVVSNPNQLMSEAAEIMGNSVLGFDTEWKPTFRPGEKPTQVDLVQLASDRKCWVIQTNFAVTTPAAREILAKCVEGPTLAGVGVSGDQKLLELTVGRSLELKTAELMQLGNRMKLANKGLQSLVWHVCGEEMKKSKKLSMFNWSLRSIPQANLDYAAADAWAGLVLYKAMVSGEV</sequence>
<accession>A0A8J6B3T2</accession>
<dbReference type="InterPro" id="IPR036397">
    <property type="entry name" value="RNaseH_sf"/>
</dbReference>
<dbReference type="AlphaFoldDB" id="A0A8J6B3T2"/>
<evidence type="ECO:0000313" key="5">
    <source>
        <dbReference type="EMBL" id="KAG9392342.1"/>
    </source>
</evidence>
<feature type="compositionally biased region" description="Basic and acidic residues" evidence="3">
    <location>
        <begin position="1"/>
        <end position="14"/>
    </location>
</feature>
<evidence type="ECO:0000256" key="2">
    <source>
        <dbReference type="ARBA" id="ARBA00022801"/>
    </source>
</evidence>
<gene>
    <name evidence="5" type="ORF">J8273_5332</name>
</gene>
<dbReference type="Gene3D" id="3.30.420.10">
    <property type="entry name" value="Ribonuclease H-like superfamily/Ribonuclease H"/>
    <property type="match status" value="1"/>
</dbReference>
<dbReference type="Proteomes" id="UP000717585">
    <property type="component" value="Unassembled WGS sequence"/>
</dbReference>
<dbReference type="GO" id="GO:0005634">
    <property type="term" value="C:nucleus"/>
    <property type="evidence" value="ECO:0007669"/>
    <property type="project" value="TreeGrafter"/>
</dbReference>
<dbReference type="GO" id="GO:0005737">
    <property type="term" value="C:cytoplasm"/>
    <property type="evidence" value="ECO:0007669"/>
    <property type="project" value="TreeGrafter"/>
</dbReference>
<comment type="caution">
    <text evidence="5">The sequence shown here is derived from an EMBL/GenBank/DDBJ whole genome shotgun (WGS) entry which is preliminary data.</text>
</comment>